<name>A0A250G5L0_9FLAO</name>
<evidence type="ECO:0008006" key="5">
    <source>
        <dbReference type="Google" id="ProtNLM"/>
    </source>
</evidence>
<evidence type="ECO:0000256" key="1">
    <source>
        <dbReference type="SAM" id="MobiDB-lite"/>
    </source>
</evidence>
<feature type="region of interest" description="Disordered" evidence="1">
    <location>
        <begin position="96"/>
        <end position="126"/>
    </location>
</feature>
<evidence type="ECO:0000256" key="2">
    <source>
        <dbReference type="SAM" id="SignalP"/>
    </source>
</evidence>
<gene>
    <name evidence="3" type="ORF">CGC56_04690</name>
</gene>
<feature type="compositionally biased region" description="Basic and acidic residues" evidence="1">
    <location>
        <begin position="97"/>
        <end position="126"/>
    </location>
</feature>
<dbReference type="AlphaFoldDB" id="A0A250G5L0"/>
<feature type="chain" id="PRO_5012287003" description="DUF1104 domain-containing protein" evidence="2">
    <location>
        <begin position="22"/>
        <end position="146"/>
    </location>
</feature>
<dbReference type="Proteomes" id="UP000243136">
    <property type="component" value="Chromosome"/>
</dbReference>
<evidence type="ECO:0000313" key="4">
    <source>
        <dbReference type="Proteomes" id="UP000243136"/>
    </source>
</evidence>
<evidence type="ECO:0000313" key="3">
    <source>
        <dbReference type="EMBL" id="ATA91526.1"/>
    </source>
</evidence>
<feature type="signal peptide" evidence="2">
    <location>
        <begin position="1"/>
        <end position="21"/>
    </location>
</feature>
<keyword evidence="2" id="KW-0732">Signal</keyword>
<organism evidence="3 4">
    <name type="scientific">Capnocytophaga canimorsus</name>
    <dbReference type="NCBI Taxonomy" id="28188"/>
    <lineage>
        <taxon>Bacteria</taxon>
        <taxon>Pseudomonadati</taxon>
        <taxon>Bacteroidota</taxon>
        <taxon>Flavobacteriia</taxon>
        <taxon>Flavobacteriales</taxon>
        <taxon>Flavobacteriaceae</taxon>
        <taxon>Capnocytophaga</taxon>
    </lineage>
</organism>
<sequence length="146" mass="16243">MKKMFNFIVIALALFVWNANAQECSKSKVEKLAKELALTADQKQKVEALYQKCTLNDKDSKANFQAEFKTILSAEQYAEYEKIYGKAVGKKSCCSKKSKEESKSCDKDKKSCCSKKEGKSCDKDKKACSTSQAKGKKSCCSKGKKA</sequence>
<accession>A0A250G5L0</accession>
<reference evidence="4" key="1">
    <citation type="submission" date="2017-06" db="EMBL/GenBank/DDBJ databases">
        <title>Capnocytophaga spp. assemblies.</title>
        <authorList>
            <person name="Gulvik C.A."/>
        </authorList>
    </citation>
    <scope>NUCLEOTIDE SEQUENCE [LARGE SCALE GENOMIC DNA]</scope>
    <source>
        <strain evidence="4">H5594</strain>
    </source>
</reference>
<proteinExistence type="predicted"/>
<protein>
    <recommendedName>
        <fullName evidence="5">DUF1104 domain-containing protein</fullName>
    </recommendedName>
</protein>
<dbReference type="EMBL" id="CP022388">
    <property type="protein sequence ID" value="ATA91526.1"/>
    <property type="molecule type" value="Genomic_DNA"/>
</dbReference>